<evidence type="ECO:0000256" key="3">
    <source>
        <dbReference type="ARBA" id="ARBA00006486"/>
    </source>
</evidence>
<gene>
    <name evidence="23" type="ORF">WJX73_003625</name>
</gene>
<comment type="pathway">
    <text evidence="15">Amino-acid biosynthesis; L-isoleucine biosynthesis; L-isoleucine from 2-oxobutanoate: step 3/4.</text>
</comment>
<evidence type="ECO:0000256" key="15">
    <source>
        <dbReference type="ARBA" id="ARBA00029437"/>
    </source>
</evidence>
<feature type="domain" description="Dihydroxy-acid/6-phosphogluconate dehydratase N-terminal" evidence="20">
    <location>
        <begin position="14"/>
        <end position="333"/>
    </location>
</feature>
<dbReference type="Proteomes" id="UP001465755">
    <property type="component" value="Unassembled WGS sequence"/>
</dbReference>
<dbReference type="Gene3D" id="3.80.10.10">
    <property type="entry name" value="Ribonuclease Inhibitor"/>
    <property type="match status" value="2"/>
</dbReference>
<comment type="catalytic activity">
    <reaction evidence="18">
        <text>(2R,3R)-2,3-dihydroxy-3-methylpentanoate = (S)-3-methyl-2-oxopentanoate + H2O</text>
        <dbReference type="Rhea" id="RHEA:27694"/>
        <dbReference type="ChEBI" id="CHEBI:15377"/>
        <dbReference type="ChEBI" id="CHEBI:35146"/>
        <dbReference type="ChEBI" id="CHEBI:49258"/>
        <dbReference type="EC" id="4.2.1.9"/>
    </reaction>
    <physiologicalReaction direction="left-to-right" evidence="18">
        <dbReference type="Rhea" id="RHEA:27695"/>
    </physiologicalReaction>
</comment>
<dbReference type="SUPFAM" id="SSF143975">
    <property type="entry name" value="IlvD/EDD N-terminal domain-like"/>
    <property type="match status" value="1"/>
</dbReference>
<dbReference type="InterPro" id="IPR032675">
    <property type="entry name" value="LRR_dom_sf"/>
</dbReference>
<dbReference type="EC" id="4.2.1.9" evidence="16"/>
<dbReference type="PROSITE" id="PS00887">
    <property type="entry name" value="ILVD_EDD_2"/>
    <property type="match status" value="1"/>
</dbReference>
<evidence type="ECO:0000256" key="17">
    <source>
        <dbReference type="ARBA" id="ARBA00034078"/>
    </source>
</evidence>
<dbReference type="InterPro" id="IPR020558">
    <property type="entry name" value="DiOHA_6PGluconate_deHydtase_CS"/>
</dbReference>
<evidence type="ECO:0000256" key="14">
    <source>
        <dbReference type="ARBA" id="ARBA00029436"/>
    </source>
</evidence>
<feature type="compositionally biased region" description="Low complexity" evidence="19">
    <location>
        <begin position="1462"/>
        <end position="1471"/>
    </location>
</feature>
<feature type="compositionally biased region" description="Pro residues" evidence="19">
    <location>
        <begin position="1154"/>
        <end position="1166"/>
    </location>
</feature>
<feature type="domain" description="Leucine-rich repeat-containing N-terminal plant-type" evidence="21">
    <location>
        <begin position="597"/>
        <end position="639"/>
    </location>
</feature>
<keyword evidence="5" id="KW-0433">Leucine-rich repeat</keyword>
<dbReference type="NCBIfam" id="NF002068">
    <property type="entry name" value="PRK00911.1"/>
    <property type="match status" value="1"/>
</dbReference>
<feature type="compositionally biased region" description="Basic and acidic residues" evidence="19">
    <location>
        <begin position="1603"/>
        <end position="1615"/>
    </location>
</feature>
<keyword evidence="12" id="KW-0100">Branched-chain amino acid biosynthesis</keyword>
<comment type="caution">
    <text evidence="23">The sequence shown here is derived from an EMBL/GenBank/DDBJ whole genome shotgun (WGS) entry which is preliminary data.</text>
</comment>
<comment type="pathway">
    <text evidence="14">Amino-acid biosynthesis; L-valine biosynthesis; L-valine from pyruvate: step 3/4.</text>
</comment>
<evidence type="ECO:0000256" key="1">
    <source>
        <dbReference type="ARBA" id="ARBA00001946"/>
    </source>
</evidence>
<feature type="domain" description="Dihydroxy-acid/6-phosphogluconate dehydratase C-terminal" evidence="22">
    <location>
        <begin position="346"/>
        <end position="521"/>
    </location>
</feature>
<feature type="region of interest" description="Disordered" evidence="19">
    <location>
        <begin position="1238"/>
        <end position="1652"/>
    </location>
</feature>
<dbReference type="PROSITE" id="PS00886">
    <property type="entry name" value="ILVD_EDD_1"/>
    <property type="match status" value="1"/>
</dbReference>
<evidence type="ECO:0000256" key="4">
    <source>
        <dbReference type="ARBA" id="ARBA00022605"/>
    </source>
</evidence>
<evidence type="ECO:0000256" key="13">
    <source>
        <dbReference type="ARBA" id="ARBA00029304"/>
    </source>
</evidence>
<keyword evidence="24" id="KW-1185">Reference proteome</keyword>
<evidence type="ECO:0000313" key="24">
    <source>
        <dbReference type="Proteomes" id="UP001465755"/>
    </source>
</evidence>
<keyword evidence="8" id="KW-0460">Magnesium</keyword>
<evidence type="ECO:0000313" key="23">
    <source>
        <dbReference type="EMBL" id="KAK9802030.1"/>
    </source>
</evidence>
<dbReference type="EMBL" id="JALJOQ010000072">
    <property type="protein sequence ID" value="KAK9802030.1"/>
    <property type="molecule type" value="Genomic_DNA"/>
</dbReference>
<feature type="compositionally biased region" description="Low complexity" evidence="19">
    <location>
        <begin position="1560"/>
        <end position="1579"/>
    </location>
</feature>
<comment type="catalytic activity">
    <reaction evidence="13">
        <text>(2R)-2,3-dihydroxy-3-methylbutanoate = 3-methyl-2-oxobutanoate + H2O</text>
        <dbReference type="Rhea" id="RHEA:24809"/>
        <dbReference type="ChEBI" id="CHEBI:11851"/>
        <dbReference type="ChEBI" id="CHEBI:15377"/>
        <dbReference type="ChEBI" id="CHEBI:49072"/>
        <dbReference type="EC" id="4.2.1.9"/>
    </reaction>
    <physiologicalReaction direction="left-to-right" evidence="13">
        <dbReference type="Rhea" id="RHEA:24810"/>
    </physiologicalReaction>
</comment>
<dbReference type="GO" id="GO:0009082">
    <property type="term" value="P:branched-chain amino acid biosynthetic process"/>
    <property type="evidence" value="ECO:0007669"/>
    <property type="project" value="UniProtKB-KW"/>
</dbReference>
<evidence type="ECO:0000256" key="16">
    <source>
        <dbReference type="ARBA" id="ARBA00029490"/>
    </source>
</evidence>
<evidence type="ECO:0000256" key="10">
    <source>
        <dbReference type="ARBA" id="ARBA00023014"/>
    </source>
</evidence>
<evidence type="ECO:0000256" key="5">
    <source>
        <dbReference type="ARBA" id="ARBA00022614"/>
    </source>
</evidence>
<feature type="compositionally biased region" description="Low complexity" evidence="19">
    <location>
        <begin position="1373"/>
        <end position="1396"/>
    </location>
</feature>
<feature type="compositionally biased region" description="Basic and acidic residues" evidence="19">
    <location>
        <begin position="1548"/>
        <end position="1559"/>
    </location>
</feature>
<evidence type="ECO:0000256" key="9">
    <source>
        <dbReference type="ARBA" id="ARBA00023004"/>
    </source>
</evidence>
<evidence type="ECO:0000259" key="20">
    <source>
        <dbReference type="Pfam" id="PF00920"/>
    </source>
</evidence>
<keyword evidence="6" id="KW-0001">2Fe-2S</keyword>
<comment type="similarity">
    <text evidence="3">Belongs to the IlvD/Edd family.</text>
</comment>
<dbReference type="InterPro" id="IPR056740">
    <property type="entry name" value="ILV_EDD_C"/>
</dbReference>
<dbReference type="InterPro" id="IPR000581">
    <property type="entry name" value="ILV_EDD_N"/>
</dbReference>
<feature type="region of interest" description="Disordered" evidence="19">
    <location>
        <begin position="1694"/>
        <end position="1806"/>
    </location>
</feature>
<name>A0AAW1NWZ1_9CHLO</name>
<dbReference type="SUPFAM" id="SSF52058">
    <property type="entry name" value="L domain-like"/>
    <property type="match status" value="1"/>
</dbReference>
<feature type="compositionally biased region" description="Low complexity" evidence="19">
    <location>
        <begin position="1436"/>
        <end position="1454"/>
    </location>
</feature>
<sequence>MLYATGLKEEDLGKAQVGISSVWFEGNPCNMHLLDLAEEVKRGVEDAGLVGYRFNTIGVSDAISMGTDGMSYSLQSRDLIADSIETVMGGQWYDANISLPGCDKNMPGTIMAMARLNRPSLMVYGGTIRAGRSSLDDRAINVMDAFQSFGAYSAKLINEEQRMDVLRHACPGAGACGGMYTANTMSSAIEAMGMSLPFSSSTPAEDPLKRLECRNAGRAVLGMLKSGLRPSDIITKASIQNALTVVMALGGSTNAVLHFLAIARAVGVELTLDDFQRISDQTPLIADLKPSGKFVMEDLHGAGGTPAVLKYLMEKGLLNGSCITVTGKTLEENLAPCKPLKSDQTIIKPLESPIKPTGHIQVMYGNVAPEGAVGKITGKEGLSFQGTARCFECEEDMMEAVSQDPSSFKGTVVVIRYEGPKGGPGMPEMLNPTSSIIGAGLGAECALITDGRFSGASHGFCIGHVTPEAQVGGPIALLRDGDTILIDAEKHIVEAVDVSPEEMGKRLAAWTAPPPKFTQGTLYKPFFRKNLKLQVPFYVRQLPFHGSGKTGLKRAPGPKSHPVPGDGAETWQGLQRQLAPGNEPVAAPNETQTGAERDAFALLVLSESFSNIKQLRSSGKLKGWNSANACSGWSGITCDANGRVIKLNLASLGAAGRLPPDLVNLDYLEVMNLTRNNFTGTLPSNWGNQQAFQYLELLDLSNNDQLAGALPSQWGMQGAFPRLQQLLLQNTGLSGQLPYAWGSSETFPSMLFMDLSVNLLQGSIPNTWATEGAFPQLVALNMSHNQLSGSLVMEWGDKPESLPALQDLDLRSNRLTGLLPKSWGIGFLELEYLHLDSNFLTGTLPSQWASSGRWSNLTSLDIFDNVLSGTFPSAWGARTAFAKLQELTVLPGNYLCGVIPDHLAPLLRTSNNNSVPDVLKIQRFPAAAPAPSPAVSPSVAQQSPSAAPAIAPARSLPPLQQAPAIAPVPAPAVAMGPGPHLAPSMSTAALPPALVQVPAVAPATAEEPFYLQNIWNLSGQFILPATAQLQDQLRAAYARSLRVQESSIRNVDISTATAPAPSPDSAFGGRRRLLVNSAYQIQTTFFLNVTNAELPSVVQRLGSGGLPDTFSQQLRDQGRSNVSSVLQGVVPVTADGGPLYVPIAPFIAPAPAPEPVQASPPPPPINIPASPESQSGSGSSSNAGVIGGVVGGVLGAAALAAVVAWCCYRRRRSHTDEEHVKPAGAMTCPSPAACFTPSDKPAQADGAVRRPTMPWLRWTRFGRTSPRAGGAGAAGTARRGGADRQLSDEEGGFSDAVSHFEEDRNDDVTDQEPEPEPEPAPVKAKPTAWWEEGVVTAPEPPKPSATPDQKGRTGAKVTFDSDVSTSPESGRVTPQPQGTSTTPSSPILSTSHSSAPPEAALSDRSESSSGVSGLNRREPATSSGPAPYMQPPGHQRSSSRSRLPPRTTAAADRPLLPPPRPSSRQRGASAQHSEDPPPDLRSVYNEIGLAPLAAGPRRTSSGPGLQSPGSGNLAGLHRPSSSSGQHRRTRSGEGAPSQSEQLMNMLTKLERTLSGHDSMRSSSTSLSGTLSGASSSLGSPPLPGPSRPAPQQPLLAQHRHHSSRELPSERPRPQRMDGPPPPSFSRRRADGSELQARQPAGSRLDQSEADLRERVMRALQKKVDSQGAGNEELVAQLQGMQNLPRADFEARATRIAEGLKAAPRPQNRAQLDRRRTGSWELNQQLPRSSSGGMAGGRSQGPQFRPSVTPQRVSPGQARPSALHMGPRHGARHESPMRRANSRSRRPDERLTTIASEIDPQETMDLT</sequence>
<dbReference type="InterPro" id="IPR013210">
    <property type="entry name" value="LRR_N_plant-typ"/>
</dbReference>
<comment type="cofactor">
    <cofactor evidence="1">
        <name>Mg(2+)</name>
        <dbReference type="ChEBI" id="CHEBI:18420"/>
    </cofactor>
</comment>
<dbReference type="Pfam" id="PF08263">
    <property type="entry name" value="LRRNT_2"/>
    <property type="match status" value="1"/>
</dbReference>
<feature type="compositionally biased region" description="Low complexity" evidence="19">
    <location>
        <begin position="1500"/>
        <end position="1511"/>
    </location>
</feature>
<dbReference type="InterPro" id="IPR004404">
    <property type="entry name" value="DihydroxyA_deHydtase"/>
</dbReference>
<comment type="subcellular location">
    <subcellularLocation>
        <location evidence="2">Cytoplasm</location>
        <location evidence="2">Cytoskeleton</location>
        <location evidence="2">Cilium axoneme</location>
    </subcellularLocation>
</comment>
<proteinExistence type="inferred from homology"/>
<dbReference type="GO" id="GO:0051537">
    <property type="term" value="F:2 iron, 2 sulfur cluster binding"/>
    <property type="evidence" value="ECO:0007669"/>
    <property type="project" value="UniProtKB-KW"/>
</dbReference>
<dbReference type="Pfam" id="PF00560">
    <property type="entry name" value="LRR_1"/>
    <property type="match status" value="2"/>
</dbReference>
<dbReference type="Pfam" id="PF00920">
    <property type="entry name" value="ILVD_EDD_N"/>
    <property type="match status" value="1"/>
</dbReference>
<evidence type="ECO:0000256" key="6">
    <source>
        <dbReference type="ARBA" id="ARBA00022714"/>
    </source>
</evidence>
<dbReference type="PANTHER" id="PTHR21000">
    <property type="entry name" value="DIHYDROXY-ACID DEHYDRATASE DAD"/>
    <property type="match status" value="1"/>
</dbReference>
<dbReference type="GO" id="GO:0046872">
    <property type="term" value="F:metal ion binding"/>
    <property type="evidence" value="ECO:0007669"/>
    <property type="project" value="UniProtKB-KW"/>
</dbReference>
<evidence type="ECO:0000256" key="7">
    <source>
        <dbReference type="ARBA" id="ARBA00022723"/>
    </source>
</evidence>
<organism evidence="23 24">
    <name type="scientific">Symbiochloris irregularis</name>
    <dbReference type="NCBI Taxonomy" id="706552"/>
    <lineage>
        <taxon>Eukaryota</taxon>
        <taxon>Viridiplantae</taxon>
        <taxon>Chlorophyta</taxon>
        <taxon>core chlorophytes</taxon>
        <taxon>Trebouxiophyceae</taxon>
        <taxon>Trebouxiales</taxon>
        <taxon>Trebouxiaceae</taxon>
        <taxon>Symbiochloris</taxon>
    </lineage>
</organism>
<evidence type="ECO:0000256" key="12">
    <source>
        <dbReference type="ARBA" id="ARBA00023304"/>
    </source>
</evidence>
<feature type="compositionally biased region" description="Acidic residues" evidence="19">
    <location>
        <begin position="1303"/>
        <end position="1317"/>
    </location>
</feature>
<evidence type="ECO:0000256" key="19">
    <source>
        <dbReference type="SAM" id="MobiDB-lite"/>
    </source>
</evidence>
<keyword evidence="4" id="KW-0028">Amino-acid biosynthesis</keyword>
<protein>
    <recommendedName>
        <fullName evidence="16">dihydroxy-acid dehydratase</fullName>
        <ecNumber evidence="16">4.2.1.9</ecNumber>
    </recommendedName>
</protein>
<dbReference type="InterPro" id="IPR050165">
    <property type="entry name" value="DHAD_IlvD/Edd"/>
</dbReference>
<dbReference type="NCBIfam" id="TIGR00110">
    <property type="entry name" value="ilvD"/>
    <property type="match status" value="1"/>
</dbReference>
<keyword evidence="7" id="KW-0479">Metal-binding</keyword>
<dbReference type="InterPro" id="IPR042096">
    <property type="entry name" value="Dihydro-acid_dehy_C"/>
</dbReference>
<dbReference type="InterPro" id="IPR037237">
    <property type="entry name" value="IlvD/EDD_N"/>
</dbReference>
<dbReference type="GO" id="GO:0005930">
    <property type="term" value="C:axoneme"/>
    <property type="evidence" value="ECO:0007669"/>
    <property type="project" value="UniProtKB-SubCell"/>
</dbReference>
<feature type="region of interest" description="Disordered" evidence="19">
    <location>
        <begin position="548"/>
        <end position="569"/>
    </location>
</feature>
<keyword evidence="10" id="KW-0411">Iron-sulfur</keyword>
<evidence type="ECO:0000256" key="8">
    <source>
        <dbReference type="ARBA" id="ARBA00022842"/>
    </source>
</evidence>
<feature type="compositionally biased region" description="Pro residues" evidence="19">
    <location>
        <begin position="1580"/>
        <end position="1591"/>
    </location>
</feature>
<evidence type="ECO:0000256" key="11">
    <source>
        <dbReference type="ARBA" id="ARBA00023239"/>
    </source>
</evidence>
<dbReference type="PANTHER" id="PTHR21000:SF5">
    <property type="entry name" value="DIHYDROXY-ACID DEHYDRATASE, MITOCHONDRIAL"/>
    <property type="match status" value="1"/>
</dbReference>
<dbReference type="FunFam" id="3.50.30.80:FF:000001">
    <property type="entry name" value="Dihydroxy-acid dehydratase"/>
    <property type="match status" value="1"/>
</dbReference>
<dbReference type="Pfam" id="PF24877">
    <property type="entry name" value="ILV_EDD_C"/>
    <property type="match status" value="1"/>
</dbReference>
<dbReference type="Gene3D" id="3.50.30.80">
    <property type="entry name" value="IlvD/EDD C-terminal domain-like"/>
    <property type="match status" value="1"/>
</dbReference>
<keyword evidence="11" id="KW-0456">Lyase</keyword>
<dbReference type="GO" id="GO:0004160">
    <property type="term" value="F:dihydroxy-acid dehydratase activity"/>
    <property type="evidence" value="ECO:0007669"/>
    <property type="project" value="UniProtKB-EC"/>
</dbReference>
<accession>A0AAW1NWZ1</accession>
<keyword evidence="9" id="KW-0408">Iron</keyword>
<evidence type="ECO:0000256" key="2">
    <source>
        <dbReference type="ARBA" id="ARBA00004430"/>
    </source>
</evidence>
<evidence type="ECO:0000259" key="22">
    <source>
        <dbReference type="Pfam" id="PF24877"/>
    </source>
</evidence>
<dbReference type="GO" id="GO:0009570">
    <property type="term" value="C:chloroplast stroma"/>
    <property type="evidence" value="ECO:0007669"/>
    <property type="project" value="TreeGrafter"/>
</dbReference>
<feature type="compositionally biased region" description="Low complexity" evidence="19">
    <location>
        <begin position="1167"/>
        <end position="1181"/>
    </location>
</feature>
<dbReference type="GO" id="GO:0008652">
    <property type="term" value="P:amino acid biosynthetic process"/>
    <property type="evidence" value="ECO:0007669"/>
    <property type="project" value="UniProtKB-KW"/>
</dbReference>
<feature type="region of interest" description="Disordered" evidence="19">
    <location>
        <begin position="1154"/>
        <end position="1181"/>
    </location>
</feature>
<reference evidence="23 24" key="1">
    <citation type="journal article" date="2024" name="Nat. Commun.">
        <title>Phylogenomics reveals the evolutionary origins of lichenization in chlorophyte algae.</title>
        <authorList>
            <person name="Puginier C."/>
            <person name="Libourel C."/>
            <person name="Otte J."/>
            <person name="Skaloud P."/>
            <person name="Haon M."/>
            <person name="Grisel S."/>
            <person name="Petersen M."/>
            <person name="Berrin J.G."/>
            <person name="Delaux P.M."/>
            <person name="Dal Grande F."/>
            <person name="Keller J."/>
        </authorList>
    </citation>
    <scope>NUCLEOTIDE SEQUENCE [LARGE SCALE GENOMIC DNA]</scope>
    <source>
        <strain evidence="23 24">SAG 2036</strain>
    </source>
</reference>
<evidence type="ECO:0000256" key="18">
    <source>
        <dbReference type="ARBA" id="ARBA00052865"/>
    </source>
</evidence>
<comment type="cofactor">
    <cofactor evidence="17">
        <name>[2Fe-2S] cluster</name>
        <dbReference type="ChEBI" id="CHEBI:190135"/>
    </cofactor>
</comment>
<dbReference type="SUPFAM" id="SSF52016">
    <property type="entry name" value="LeuD/IlvD-like"/>
    <property type="match status" value="1"/>
</dbReference>
<dbReference type="InterPro" id="IPR001611">
    <property type="entry name" value="Leu-rich_rpt"/>
</dbReference>
<evidence type="ECO:0000259" key="21">
    <source>
        <dbReference type="Pfam" id="PF08263"/>
    </source>
</evidence>